<organism evidence="5 6">
    <name type="scientific">Sporothrix schenckii 1099-18</name>
    <dbReference type="NCBI Taxonomy" id="1397361"/>
    <lineage>
        <taxon>Eukaryota</taxon>
        <taxon>Fungi</taxon>
        <taxon>Dikarya</taxon>
        <taxon>Ascomycota</taxon>
        <taxon>Pezizomycotina</taxon>
        <taxon>Sordariomycetes</taxon>
        <taxon>Sordariomycetidae</taxon>
        <taxon>Ophiostomatales</taxon>
        <taxon>Ophiostomataceae</taxon>
        <taxon>Sporothrix</taxon>
    </lineage>
</organism>
<dbReference type="PANTHER" id="PTHR42107:SF1">
    <property type="entry name" value="WHIM1 DOMAIN-CONTAINING PROTEIN"/>
    <property type="match status" value="1"/>
</dbReference>
<dbReference type="GeneID" id="27667990"/>
<dbReference type="KEGG" id="ssck:SPSK_06005"/>
<feature type="compositionally biased region" description="Polar residues" evidence="3">
    <location>
        <begin position="606"/>
        <end position="620"/>
    </location>
</feature>
<evidence type="ECO:0000256" key="1">
    <source>
        <dbReference type="ARBA" id="ARBA00004123"/>
    </source>
</evidence>
<dbReference type="Proteomes" id="UP000033710">
    <property type="component" value="Unassembled WGS sequence"/>
</dbReference>
<dbReference type="EMBL" id="AXCR01000001">
    <property type="protein sequence ID" value="KJR89871.1"/>
    <property type="molecule type" value="Genomic_DNA"/>
</dbReference>
<dbReference type="GO" id="GO:0005634">
    <property type="term" value="C:nucleus"/>
    <property type="evidence" value="ECO:0007669"/>
    <property type="project" value="UniProtKB-SubCell"/>
</dbReference>
<evidence type="ECO:0000256" key="3">
    <source>
        <dbReference type="SAM" id="MobiDB-lite"/>
    </source>
</evidence>
<dbReference type="AlphaFoldDB" id="A0A0F2MNV6"/>
<dbReference type="VEuPathDB" id="FungiDB:SPSK_06005"/>
<comment type="caution">
    <text evidence="5">The sequence shown here is derived from an EMBL/GenBank/DDBJ whole genome shotgun (WGS) entry which is preliminary data.</text>
</comment>
<dbReference type="PANTHER" id="PTHR42107">
    <property type="entry name" value="YALI0D24453P"/>
    <property type="match status" value="1"/>
</dbReference>
<feature type="region of interest" description="Disordered" evidence="3">
    <location>
        <begin position="411"/>
        <end position="567"/>
    </location>
</feature>
<feature type="compositionally biased region" description="Low complexity" evidence="3">
    <location>
        <begin position="58"/>
        <end position="68"/>
    </location>
</feature>
<evidence type="ECO:0000313" key="5">
    <source>
        <dbReference type="EMBL" id="KJR89871.1"/>
    </source>
</evidence>
<dbReference type="Pfam" id="PF15612">
    <property type="entry name" value="WHIM1"/>
    <property type="match status" value="1"/>
</dbReference>
<sequence>MSSDDELSDLSSLSSLSPAPSDDESDLQLRPEKGILKFFHKVPKPKTTIKLTNKNKGKAAAPTAASVAKKNKKKASGGDVDKKQDDSDDNDAPAAKREREPSPPHEYVLADNQDIATRNDAYRPLFYELIDGKLTHDAYHQFIVLFRNRFAEAFSKNMVNFGPQELERDIVDSVPSERVEYFLCALLKLLLNRQQDVKPGHYHRALEEAIQSHKSQWVSAWKENPLADGKTFQTMTPAERLTLLRALVLWAMSSSKVIRDIIDQSYKGKRKDEDADVSVSVQSWGNDSDKRRYYLVEGRDDTAFRVYRESNPAGFINRTWWSVAGSIDEIKVLIERLETHDGGPKARKLAKRLQDEIPRFEATEEKRRRREYRQQQRDRFKRPEPGFSLYEGRTRGKRIKYTYSDDEEFYTDSTDLRRSSRNTGTHTPAEPVTTASGRQIRAPSRLNGGFSATASVQGDSAMDADAEATGGEERELSLGPTGRPRRSAAVNHSMNGWNKKQQADEYDEYDSQADEEEDEEEEDNHSEPDLGDDEEDEDEEAFDEDKDAMLLDDEEEAELADKSNSSVMVKLPVKAVLDQGTGKWEKGDASNETAAASDAGAAAATYTQRLSGASTPVNGNSKDHDYGDADATMTGSITQGSNATATSPVVQHVTSTGKDEALADKPVANINNNDTLPEDAAKELIHAETPGKENSVHANATSAALAYRGSPEKTHQTPRPVDVPGN</sequence>
<name>A0A0F2MNV6_SPOSC</name>
<comment type="subcellular location">
    <subcellularLocation>
        <location evidence="1">Nucleus</location>
    </subcellularLocation>
</comment>
<feature type="region of interest" description="Disordered" evidence="3">
    <location>
        <begin position="688"/>
        <end position="726"/>
    </location>
</feature>
<gene>
    <name evidence="5" type="ORF">SPSK_06005</name>
</gene>
<dbReference type="RefSeq" id="XP_016592547.1">
    <property type="nucleotide sequence ID" value="XM_016732713.1"/>
</dbReference>
<feature type="compositionally biased region" description="Polar residues" evidence="3">
    <location>
        <begin position="490"/>
        <end position="500"/>
    </location>
</feature>
<feature type="compositionally biased region" description="Polar residues" evidence="3">
    <location>
        <begin position="633"/>
        <end position="656"/>
    </location>
</feature>
<feature type="compositionally biased region" description="Low complexity" evidence="3">
    <location>
        <begin position="590"/>
        <end position="605"/>
    </location>
</feature>
<feature type="domain" description="WHIM1" evidence="4">
    <location>
        <begin position="224"/>
        <end position="263"/>
    </location>
</feature>
<feature type="region of interest" description="Disordered" evidence="3">
    <location>
        <begin position="1"/>
        <end position="32"/>
    </location>
</feature>
<evidence type="ECO:0000313" key="6">
    <source>
        <dbReference type="Proteomes" id="UP000033710"/>
    </source>
</evidence>
<feature type="region of interest" description="Disordered" evidence="3">
    <location>
        <begin position="580"/>
        <end position="674"/>
    </location>
</feature>
<accession>A0A0F2MNV6</accession>
<dbReference type="OrthoDB" id="349045at2759"/>
<feature type="compositionally biased region" description="Basic and acidic residues" evidence="3">
    <location>
        <begin position="360"/>
        <end position="384"/>
    </location>
</feature>
<feature type="compositionally biased region" description="Acidic residues" evidence="3">
    <location>
        <begin position="504"/>
        <end position="558"/>
    </location>
</feature>
<protein>
    <recommendedName>
        <fullName evidence="4">WHIM1 domain-containing protein</fullName>
    </recommendedName>
</protein>
<feature type="compositionally biased region" description="Basic and acidic residues" evidence="3">
    <location>
        <begin position="94"/>
        <end position="103"/>
    </location>
</feature>
<proteinExistence type="predicted"/>
<evidence type="ECO:0000259" key="4">
    <source>
        <dbReference type="Pfam" id="PF15612"/>
    </source>
</evidence>
<reference evidence="5 6" key="2">
    <citation type="journal article" date="2015" name="Eukaryot. Cell">
        <title>Asexual propagation of a virulent clone complex in a human and feline outbreak of sporotrichosis.</title>
        <authorList>
            <person name="Teixeira Mde M."/>
            <person name="Rodrigues A.M."/>
            <person name="Tsui C.K."/>
            <person name="de Almeida L.G."/>
            <person name="Van Diepeningen A.D."/>
            <person name="van den Ende B.G."/>
            <person name="Fernandes G.F."/>
            <person name="Kano R."/>
            <person name="Hamelin R.C."/>
            <person name="Lopes-Bezerra L.M."/>
            <person name="Vasconcelos A.T."/>
            <person name="de Hoog S."/>
            <person name="de Camargo Z.P."/>
            <person name="Felipe M.S."/>
        </authorList>
    </citation>
    <scope>NUCLEOTIDE SEQUENCE [LARGE SCALE GENOMIC DNA]</scope>
    <source>
        <strain evidence="5 6">1099-18</strain>
    </source>
</reference>
<feature type="compositionally biased region" description="Low complexity" evidence="3">
    <location>
        <begin position="9"/>
        <end position="20"/>
    </location>
</feature>
<feature type="region of interest" description="Disordered" evidence="3">
    <location>
        <begin position="46"/>
        <end position="112"/>
    </location>
</feature>
<keyword evidence="2" id="KW-0539">Nucleus</keyword>
<dbReference type="InterPro" id="IPR028942">
    <property type="entry name" value="WHIM1_dom"/>
</dbReference>
<reference evidence="5 6" key="1">
    <citation type="journal article" date="2014" name="BMC Genomics">
        <title>Comparative genomics of the major fungal agents of human and animal Sporotrichosis: Sporothrix schenckii and Sporothrix brasiliensis.</title>
        <authorList>
            <person name="Teixeira M.M."/>
            <person name="de Almeida L.G."/>
            <person name="Kubitschek-Barreira P."/>
            <person name="Alves F.L."/>
            <person name="Kioshima E.S."/>
            <person name="Abadio A.K."/>
            <person name="Fernandes L."/>
            <person name="Derengowski L.S."/>
            <person name="Ferreira K.S."/>
            <person name="Souza R.C."/>
            <person name="Ruiz J.C."/>
            <person name="de Andrade N.C."/>
            <person name="Paes H.C."/>
            <person name="Nicola A.M."/>
            <person name="Albuquerque P."/>
            <person name="Gerber A.L."/>
            <person name="Martins V.P."/>
            <person name="Peconick L.D."/>
            <person name="Neto A.V."/>
            <person name="Chaucanez C.B."/>
            <person name="Silva P.A."/>
            <person name="Cunha O.L."/>
            <person name="de Oliveira F.F."/>
            <person name="dos Santos T.C."/>
            <person name="Barros A.L."/>
            <person name="Soares M.A."/>
            <person name="de Oliveira L.M."/>
            <person name="Marini M.M."/>
            <person name="Villalobos-Duno H."/>
            <person name="Cunha M.M."/>
            <person name="de Hoog S."/>
            <person name="da Silveira J.F."/>
            <person name="Henrissat B."/>
            <person name="Nino-Vega G.A."/>
            <person name="Cisalpino P.S."/>
            <person name="Mora-Montes H.M."/>
            <person name="Almeida S.R."/>
            <person name="Stajich J.E."/>
            <person name="Lopes-Bezerra L.M."/>
            <person name="Vasconcelos A.T."/>
            <person name="Felipe M.S."/>
        </authorList>
    </citation>
    <scope>NUCLEOTIDE SEQUENCE [LARGE SCALE GENOMIC DNA]</scope>
    <source>
        <strain evidence="5 6">1099-18</strain>
    </source>
</reference>
<feature type="region of interest" description="Disordered" evidence="3">
    <location>
        <begin position="360"/>
        <end position="393"/>
    </location>
</feature>
<evidence type="ECO:0000256" key="2">
    <source>
        <dbReference type="ARBA" id="ARBA00023242"/>
    </source>
</evidence>